<dbReference type="InterPro" id="IPR000873">
    <property type="entry name" value="AMP-dep_synth/lig_dom"/>
</dbReference>
<keyword evidence="3 11" id="KW-0808">Transferase</keyword>
<dbReference type="Gene3D" id="3.40.366.10">
    <property type="entry name" value="Malonyl-Coenzyme A Acyl Carrier Protein, domain 2"/>
    <property type="match status" value="2"/>
</dbReference>
<dbReference type="InterPro" id="IPR045851">
    <property type="entry name" value="AMP-bd_C_sf"/>
</dbReference>
<dbReference type="PROSITE" id="PS00455">
    <property type="entry name" value="AMP_BINDING"/>
    <property type="match status" value="1"/>
</dbReference>
<dbReference type="PANTHER" id="PTHR43775">
    <property type="entry name" value="FATTY ACID SYNTHASE"/>
    <property type="match status" value="1"/>
</dbReference>
<evidence type="ECO:0000313" key="11">
    <source>
        <dbReference type="EMBL" id="MBB4910659.1"/>
    </source>
</evidence>
<dbReference type="PROSITE" id="PS52004">
    <property type="entry name" value="KS3_2"/>
    <property type="match status" value="2"/>
</dbReference>
<feature type="domain" description="PKS/mFAS DH" evidence="10">
    <location>
        <begin position="3561"/>
        <end position="3829"/>
    </location>
</feature>
<keyword evidence="5" id="KW-0511">Multifunctional enzyme</keyword>
<dbReference type="Gene3D" id="3.30.300.30">
    <property type="match status" value="1"/>
</dbReference>
<dbReference type="InterPro" id="IPR016036">
    <property type="entry name" value="Malonyl_transacylase_ACP-bd"/>
</dbReference>
<dbReference type="GO" id="GO:0016874">
    <property type="term" value="F:ligase activity"/>
    <property type="evidence" value="ECO:0007669"/>
    <property type="project" value="UniProtKB-KW"/>
</dbReference>
<dbReference type="Pfam" id="PF00109">
    <property type="entry name" value="ketoacyl-synt"/>
    <property type="match status" value="2"/>
</dbReference>
<dbReference type="InterPro" id="IPR001227">
    <property type="entry name" value="Ac_transferase_dom_sf"/>
</dbReference>
<dbReference type="Pfam" id="PF02801">
    <property type="entry name" value="Ketoacyl-synt_C"/>
    <property type="match status" value="2"/>
</dbReference>
<keyword evidence="11" id="KW-0436">Ligase</keyword>
<dbReference type="PROSITE" id="PS00606">
    <property type="entry name" value="KS3_1"/>
    <property type="match status" value="2"/>
</dbReference>
<feature type="region of interest" description="N-terminal hotdog fold" evidence="7">
    <location>
        <begin position="1871"/>
        <end position="1994"/>
    </location>
</feature>
<dbReference type="Gene3D" id="3.40.50.12780">
    <property type="entry name" value="N-terminal domain of ligase-like"/>
    <property type="match status" value="1"/>
</dbReference>
<keyword evidence="2" id="KW-0597">Phosphoprotein</keyword>
<dbReference type="InterPro" id="IPR042099">
    <property type="entry name" value="ANL_N_sf"/>
</dbReference>
<feature type="region of interest" description="C-terminal hotdog fold" evidence="7">
    <location>
        <begin position="2006"/>
        <end position="2140"/>
    </location>
</feature>
<evidence type="ECO:0000256" key="4">
    <source>
        <dbReference type="ARBA" id="ARBA00022737"/>
    </source>
</evidence>
<dbReference type="Pfam" id="PF14765">
    <property type="entry name" value="PS-DH"/>
    <property type="match status" value="2"/>
</dbReference>
<dbReference type="PROSITE" id="PS52019">
    <property type="entry name" value="PKS_MFAS_DH"/>
    <property type="match status" value="2"/>
</dbReference>
<dbReference type="Gene3D" id="3.10.129.110">
    <property type="entry name" value="Polyketide synthase dehydratase"/>
    <property type="match status" value="2"/>
</dbReference>
<dbReference type="Pfam" id="PF08659">
    <property type="entry name" value="KR"/>
    <property type="match status" value="2"/>
</dbReference>
<dbReference type="PANTHER" id="PTHR43775:SF51">
    <property type="entry name" value="INACTIVE PHENOLPHTHIOCEROL SYNTHESIS POLYKETIDE SYNTHASE TYPE I PKS1-RELATED"/>
    <property type="match status" value="1"/>
</dbReference>
<dbReference type="SUPFAM" id="SSF53901">
    <property type="entry name" value="Thiolase-like"/>
    <property type="match status" value="2"/>
</dbReference>
<dbReference type="SUPFAM" id="SSF47336">
    <property type="entry name" value="ACP-like"/>
    <property type="match status" value="3"/>
</dbReference>
<proteinExistence type="predicted"/>
<evidence type="ECO:0000256" key="5">
    <source>
        <dbReference type="ARBA" id="ARBA00023268"/>
    </source>
</evidence>
<dbReference type="InterPro" id="IPR055123">
    <property type="entry name" value="SpnB-like_Rossmann"/>
</dbReference>
<dbReference type="CDD" id="cd08956">
    <property type="entry name" value="KR_3_FAS_SDR_x"/>
    <property type="match status" value="2"/>
</dbReference>
<dbReference type="InterPro" id="IPR016039">
    <property type="entry name" value="Thiolase-like"/>
</dbReference>
<reference evidence="11 12" key="1">
    <citation type="submission" date="2020-08" db="EMBL/GenBank/DDBJ databases">
        <title>Genomic Encyclopedia of Type Strains, Phase III (KMG-III): the genomes of soil and plant-associated and newly described type strains.</title>
        <authorList>
            <person name="Whitman W."/>
        </authorList>
    </citation>
    <scope>NUCLEOTIDE SEQUENCE [LARGE SCALE GENOMIC DNA]</scope>
    <source>
        <strain evidence="11 12">CECT 8960</strain>
    </source>
</reference>
<dbReference type="SMART" id="SM00823">
    <property type="entry name" value="PKS_PP"/>
    <property type="match status" value="3"/>
</dbReference>
<dbReference type="InterPro" id="IPR014030">
    <property type="entry name" value="Ketoacyl_synth_N"/>
</dbReference>
<dbReference type="PROSITE" id="PS50075">
    <property type="entry name" value="CARRIER"/>
    <property type="match status" value="3"/>
</dbReference>
<dbReference type="InterPro" id="IPR014043">
    <property type="entry name" value="Acyl_transferase_dom"/>
</dbReference>
<dbReference type="SUPFAM" id="SSF56801">
    <property type="entry name" value="Acetyl-CoA synthetase-like"/>
    <property type="match status" value="1"/>
</dbReference>
<dbReference type="Gene3D" id="3.30.70.3290">
    <property type="match status" value="2"/>
</dbReference>
<evidence type="ECO:0000259" key="10">
    <source>
        <dbReference type="PROSITE" id="PS52019"/>
    </source>
</evidence>
<keyword evidence="12" id="KW-1185">Reference proteome</keyword>
<feature type="region of interest" description="N-terminal hotdog fold" evidence="7">
    <location>
        <begin position="3561"/>
        <end position="3683"/>
    </location>
</feature>
<feature type="domain" description="Ketosynthase family 3 (KS3)" evidence="9">
    <location>
        <begin position="2697"/>
        <end position="3120"/>
    </location>
</feature>
<dbReference type="InterPro" id="IPR020845">
    <property type="entry name" value="AMP-binding_CS"/>
</dbReference>
<feature type="domain" description="Carrier" evidence="8">
    <location>
        <begin position="911"/>
        <end position="986"/>
    </location>
</feature>
<dbReference type="SMART" id="SM00826">
    <property type="entry name" value="PKS_DH"/>
    <property type="match status" value="2"/>
</dbReference>
<dbReference type="InterPro" id="IPR025110">
    <property type="entry name" value="AMP-bd_C"/>
</dbReference>
<dbReference type="InterPro" id="IPR018201">
    <property type="entry name" value="Ketoacyl_synth_AS"/>
</dbReference>
<dbReference type="InterPro" id="IPR036736">
    <property type="entry name" value="ACP-like_sf"/>
</dbReference>
<evidence type="ECO:0000313" key="12">
    <source>
        <dbReference type="Proteomes" id="UP000520767"/>
    </source>
</evidence>
<dbReference type="Pfam" id="PF13193">
    <property type="entry name" value="AMP-binding_C"/>
    <property type="match status" value="1"/>
</dbReference>
<dbReference type="PROSITE" id="PS00012">
    <property type="entry name" value="PHOSPHOPANTETHEINE"/>
    <property type="match status" value="2"/>
</dbReference>
<feature type="domain" description="Ketosynthase family 3 (KS3)" evidence="9">
    <location>
        <begin position="1005"/>
        <end position="1429"/>
    </location>
</feature>
<dbReference type="InterPro" id="IPR020807">
    <property type="entry name" value="PKS_DH"/>
</dbReference>
<dbReference type="SUPFAM" id="SSF52151">
    <property type="entry name" value="FabD/lysophospholipase-like"/>
    <property type="match status" value="2"/>
</dbReference>
<accession>A0A7W7QBR5</accession>
<dbReference type="InterPro" id="IPR036291">
    <property type="entry name" value="NAD(P)-bd_dom_sf"/>
</dbReference>
<feature type="active site" description="Proton acceptor; for dehydratase activity" evidence="7">
    <location>
        <position position="1903"/>
    </location>
</feature>
<dbReference type="InterPro" id="IPR042104">
    <property type="entry name" value="PKS_dehydratase_sf"/>
</dbReference>
<evidence type="ECO:0000256" key="6">
    <source>
        <dbReference type="ARBA" id="ARBA00023315"/>
    </source>
</evidence>
<feature type="active site" description="Proton acceptor; for dehydratase activity" evidence="7">
    <location>
        <position position="3593"/>
    </location>
</feature>
<sequence length="4437" mass="462228">MLRADLIRPLPELLRAHAEQRGEKIAFSDGRRDVSYAALEQRTGWLAGQLAALGLARGDRAAMCLGNSVEMVESYLALARAGAIGVPVNPRTSDAELNHLIEDSQARLVITDPARLEQVAPVLARRPGTVLVVTGDVVAPDAISYEAVAGTDPGTPARDDLGLDDPAFMLYTSGTTGRPKGVLSTTRNSLWTIAACYAPILGLCADDRVLWPLPLSHCLGHHLGVLGVTAVGASAHLMAGFSAGEALELLGERPFTFLAAVPAMYHQLVLAARERDEVRTTLRRCLTAGAVAPESLRAAVRDTLGVALLDSYGTTETCGPITTNWPDGDRVPGSCGPPLPGLRVRVVDPKTGVDVPTGEEGEVWVQGPNMMLGYYDGADGTVEPPAGGWHRTGDLAHRDGAGHLTITGRIKELIIRGGENIHPGEVEEVLLGVPGVLDAAVAGKPHEVLGQVPIALVVPGPDGLDPDRLFAVCRERLSYHKVPAEVHVTAQVPRTPSGKIIRGELPGLPRRLLATGSGTHESLFRLEWTPLRDTGDAPESLDWAVLGAEHSSGSVASHPDPWASYDQARSWLADRDHDGTVLVVVTRDAVDGVFQAAHHDGHQLRQQAWTRLRSLQFDHPGRLVLVDIDSATIPRARLAALVASGEPRLLVRDGITLTPRLGKARMPGRNNPRIGPDAAVVLTGASSVVGAAVAGQLVTGYGVRRLLLVGAVTDGVREQARTLTELGADVRVVPGELTDGRTAAAVDTEAAGPIGAVVHVAGTGEPTTVDDLRAVYEMAGGTELPVLVVISALSSTLGAAEPERVAAAASAAALVRRHLDRGGAGTHLATVRWEDGSDDAIPVRDGLALFDAALAADDACLFALGAANAESAPMLPRTTEDESVRWTTADESVRVELARRLAGMAESERDADIMGRVRAAVADVLGDAAPEGLDVARAFRELGLTSITAVRLRNRLAEATGLPLPATVAFDYPTPAALAHHLRRRLTGEPDARVATAPPAGPVADEPVAIVAMACRYPGGVRTPEDLWRLVADGVDAITPFPDNRDWDLTALFDADPDAAGTSHTRHGGFLPDAGEFDPAFFGISPGEALVMDPQQRLLLEVSWEACERAGIDPLSLAGTRTGVFTGLMHHDYAERFSGVSPELHGYLGTAAAGSVASGRVAYALGLEGPAVTVDTACSSSLVALHWAAQALRQGECDLALAGGVALMASPQVFIDFSRQRALSADGRCRAFGADADGTGWSEGVGVVLVERLSDAVRNGRRILAVVRGSAVNSDGASNGLTAPNGPSQRRVIRQALASAGLSPSDVDVVEAHGTGTTLGDPIEAQALLATYGQDRARPVLLGSLKSNIGHTQAAAGIGGVIKMVMALRHRVVPKTLHAAEPSPHVDWSSGAVELVAENVDWPSVDRARRFGVSSFGISGTNAHVIVEEAPTSPLPLPATDVVVPAVVPWVVSAKSEAALDGQLARLRSFVDTAEPSPVDVGWSLLDRSVFAHRAVLLASADGVVEAARGVAAGGGLGMLFPGQGAQRAGMGRELHARFPVFARSFDEVVDRFDGLRAVMWGQDAALLDRTEWAQPALFALEVALYHLVESCGVVPDYVAGHSIGEIGAAHVAGVLSLPDACVLVAARARLMQALPPGGAMVALQATEAEVLPLLTEGVAIAAVNGPHSVVVSGVEDEVAAVVARLGGRRASRLRVSHAFHSPLVTPMLDEFRAVVSELSFAQPRIPLVSNVTGAVSDPGLVASPGYWVRHAREAVRFADGVTAMVDGGVTALLELGPDGVLSAMATQTAPEAVAIPALRKDRGEEAALLAALGQLHVGGSPVRWQALFDGTCPARVDVPTYAFQRDWFWLTSGASAAGDLRAASLAATGHPLLGAAVELAADGRSLFTSILSVRSHPWLAEHTVRDRILVPGAAFVELAIRAGDEVGCPTVAELTLQTPLVLPDEGGVRLQLTVDAPDRDGRRGFSVFAQDERGTSGWTRHAVGVLSPETAAAGSGLTEWPPPGAELVEVAGLYERLRAQGYGYGPRFQGLRAAWRRGDELFAEVALPENTDTTSFGIHPALLDAALHITHLGSPGADLRLPFSWTGVTLTATAAAALRVRVTSLAEDTVSIRMADPTGAPVASVTSLVLRNGTAEQVRGAGTAVRAALHEVEWTPVTTTGDVVTGWAVLDTRPGTDVRAALAAIGTAPEVVVVHCVPREATDAGTARDVTAHALDLMHAWLADERFGSSRLVFVTQRAMATAPDDDVRDLPHAAVWGLVRSAQTEHPNQFVLVDAESGADRALLAAAIGSGEPQLVVRDGAVLSPRLVAMRRPVAEPATIDPDGTVLVTGATGALGRVVARHLVHAHGTRHLLLTSRRGVAADGAEELVAELESLGATVALVTCDIADRAALTAVLATVSPQHPLTAVVHSAGVLDDGVLEAQTPERLTTVMRPKVDAALNLHELTRDSRLDAFVLFSSVAGTLGGAGQAGYAAANVFLDALAHHRRAAGLPATSVAWGPWADGGMAGGLDDVDRLRMRRSGLTELSIADGVTLFDAALVCDRAAVVAARLDTASIRADAGKVPTMLGGVVGTPARRVANAEAAEESVSARRVLALPSKEQPAAMRALVAAEVATVLGRNGIAQAETELSFRDLGFDSLTAVELRHRLAAVTGLRLSAAVAFDHPNLVALADHLHTELLGSPARAQPAGVTTPQAEPIAIVAMSCRYPGGIDSPEDLWRLVSDGADVTSEFPDRGWDLSALFDPDQERPGTSHTRRGGFLRAPGEFDAAFFGMGPREAVAADPQQRLLLEVSWEVLERAGIDPASLRGSRTGVFAGVMHHDYASRLGKVPPDLEGYLGIGNAGSVASGRVAYTFGFEGPALTVDTACSSSLVALHLAAQALRQGECDLALAGGATVMASPETFVEFSRQRALSPDGQCRAFADAANGVGWSEGVGIVLVERLSDAVRNGRRILAVMHGSAVNSDGASNGLTAPNGPSQQRVIRQALASAGLSPSDVDVVEAHGTGTTLGDPIEAQALLATYGQNRAWPLLLGSVKSNLGHTQAAAGVAGLIKMVMALHHGVVPKTLHVDAPSSRVDWSSGAVELVAENVDWPSVGRPRRFGVSSFGISGTNAHVIVEEAPATADEPAVTGPRAAVVPWVVSAKSEAALDGQLARLRSFVDSTEPSRVDVGWSLLDRSVFAYRAVLLASAGGVVEAARGVAGDSGLGVLFPGQGVQRLGMGRELCARFPVFARAFDEVVNRFEGLRTVMWGQDGELLDRTEWAQPALFALEVALFRLVESLSVVPEYVAGHSVGEIAAAHVAGVLTLDDACVLVAARARLMQALPSGGAMVAVRATEAEVLPLLTEGASIAAVNGPDSVVVSGVEDEVAAVVTRLAARTSSRLRVSHAFHSPLMEPMLDEFRAVVSGLSFAPPRIPLVSAMTGAVAAPELVCSPGYWVRQVRETVRFGDAVITMVTAGVTTLLELGPNGTLSGTAAESAPQALAVPTLRKDWDEETAALTALARLHATGVPIDWRAVFDGAAACRIDLPTYAFQREPYWLAPEQTGTGDVRSAGLDATGHALLGAGVSLAASDGHLFTARLSTGTQPWLVDHRVGGTVVLPGAAIVECALRAGAEVGSTTLTELTTVSPVALPETGTLQLQFSIDAPDQDGARKLVVHARADAVADWTTHATGVLGTPPVDEVENLRDWPPPGSDPVDVGALYERLAEGGLEYGPAFQGIRAAWRRGQEVFTEIESGAALSTAGFGLHPALFDAAVHSAALAGDPAQPKVPFSWHGVNLRGVVTPTLRTRVTPQGTDTVAILVADDEGEPVATVDSLLLRRPTGMGTAVGDGLYRPVWTEIVAAGAGQAGGDWAAVGGAAKLLGPGADCFDDLPRLIAAVDAGASVPALVFASISARPGLELAVAARVATAEVLELVQTWLSDRRFGDTRLVLLTHGAVSNPADPGSVAVAAARGLVRSAQAEHPGRFLLLDLDGATPARELLARVVALDEPQVALRDGVVLAQRLVRAPSSGQAPDWGETVLITGGTGTLGSLVARWLVTAHGVRRIVLAGRRGLAAPGADRLVAELVDLGADTVAVAVDLADRTAVAALLADHPGATVVHTAGVLADGLIESLTPADIDTVFGPKVDAAVHLHELARGAFVMFSSIAGVLGTAGQGNYAAANAFLDALAEHRSATALPATSVAWGLWEEASGMTGELAGQDRRRMASAGVLPMPTAQALALLDAAVAADEPTPAAVRLHRDTLRTNADEGRLPAQLRGLVPPIWRRAAASGAGAQDLVRRVRDLPAAQREQVVVSAVRAEAAAVLGHAGADAVRPGKDFKELGFDSLAAVELRNRLGAITGLRLPASLVFDHPNPQALAVFLLEELAPDRSQDPEADLRELLVSIPLERLRGSGLLADLLALAGAPATATSRDDDRIDSMDAEDLVTLVLGRES</sequence>
<feature type="active site" description="Proton donor; for dehydratase activity" evidence="7">
    <location>
        <position position="2065"/>
    </location>
</feature>
<evidence type="ECO:0000256" key="3">
    <source>
        <dbReference type="ARBA" id="ARBA00022679"/>
    </source>
</evidence>
<protein>
    <submittedName>
        <fullName evidence="11">Acyl transferase domain-containing protein/acyl-CoA synthetase (AMP-forming)/AMP-acid ligase II/acyl carrier protein</fullName>
    </submittedName>
</protein>
<evidence type="ECO:0000256" key="2">
    <source>
        <dbReference type="ARBA" id="ARBA00022553"/>
    </source>
</evidence>
<dbReference type="SMART" id="SM00827">
    <property type="entry name" value="PKS_AT"/>
    <property type="match status" value="2"/>
</dbReference>
<dbReference type="Gene3D" id="3.40.50.720">
    <property type="entry name" value="NAD(P)-binding Rossmann-like Domain"/>
    <property type="match status" value="3"/>
</dbReference>
<dbReference type="FunFam" id="3.40.47.10:FF:000019">
    <property type="entry name" value="Polyketide synthase type I"/>
    <property type="match status" value="2"/>
</dbReference>
<dbReference type="FunFam" id="1.10.1200.10:FF:000007">
    <property type="entry name" value="Probable polyketide synthase pks17"/>
    <property type="match status" value="2"/>
</dbReference>
<dbReference type="Pfam" id="PF22953">
    <property type="entry name" value="SpnB_Rossmann"/>
    <property type="match status" value="2"/>
</dbReference>
<dbReference type="InterPro" id="IPR009081">
    <property type="entry name" value="PP-bd_ACP"/>
</dbReference>
<dbReference type="InterPro" id="IPR020841">
    <property type="entry name" value="PKS_Beta-ketoAc_synthase_dom"/>
</dbReference>
<dbReference type="Gene3D" id="3.40.47.10">
    <property type="match status" value="2"/>
</dbReference>
<keyword evidence="1" id="KW-0596">Phosphopantetheine</keyword>
<dbReference type="GO" id="GO:0004315">
    <property type="term" value="F:3-oxoacyl-[acyl-carrier-protein] synthase activity"/>
    <property type="evidence" value="ECO:0007669"/>
    <property type="project" value="InterPro"/>
</dbReference>
<feature type="active site" description="Proton donor; for dehydratase activity" evidence="7">
    <location>
        <position position="3754"/>
    </location>
</feature>
<dbReference type="Pfam" id="PF00501">
    <property type="entry name" value="AMP-binding"/>
    <property type="match status" value="1"/>
</dbReference>
<dbReference type="Pfam" id="PF21089">
    <property type="entry name" value="PKS_DH_N"/>
    <property type="match status" value="2"/>
</dbReference>
<dbReference type="SUPFAM" id="SSF51735">
    <property type="entry name" value="NAD(P)-binding Rossmann-fold domains"/>
    <property type="match status" value="6"/>
</dbReference>
<dbReference type="SMART" id="SM01294">
    <property type="entry name" value="PKS_PP_betabranch"/>
    <property type="match status" value="3"/>
</dbReference>
<dbReference type="Gene3D" id="1.10.1200.10">
    <property type="entry name" value="ACP-like"/>
    <property type="match status" value="3"/>
</dbReference>
<feature type="domain" description="Carrier" evidence="8">
    <location>
        <begin position="4294"/>
        <end position="4369"/>
    </location>
</feature>
<dbReference type="InterPro" id="IPR020806">
    <property type="entry name" value="PKS_PP-bd"/>
</dbReference>
<dbReference type="InterPro" id="IPR014031">
    <property type="entry name" value="Ketoacyl_synth_C"/>
</dbReference>
<keyword evidence="6" id="KW-0012">Acyltransferase</keyword>
<dbReference type="SMART" id="SM00822">
    <property type="entry name" value="PKS_KR"/>
    <property type="match status" value="2"/>
</dbReference>
<dbReference type="InterPro" id="IPR032821">
    <property type="entry name" value="PKS_assoc"/>
</dbReference>
<dbReference type="InterPro" id="IPR016035">
    <property type="entry name" value="Acyl_Trfase/lysoPLipase"/>
</dbReference>
<dbReference type="InterPro" id="IPR050091">
    <property type="entry name" value="PKS_NRPS_Biosynth_Enz"/>
</dbReference>
<gene>
    <name evidence="11" type="ORF">FHR82_006918</name>
</gene>
<organism evidence="11 12">
    <name type="scientific">Actinophytocola algeriensis</name>
    <dbReference type="NCBI Taxonomy" id="1768010"/>
    <lineage>
        <taxon>Bacteria</taxon>
        <taxon>Bacillati</taxon>
        <taxon>Actinomycetota</taxon>
        <taxon>Actinomycetes</taxon>
        <taxon>Pseudonocardiales</taxon>
        <taxon>Pseudonocardiaceae</taxon>
    </lineage>
</organism>
<dbReference type="Pfam" id="PF00698">
    <property type="entry name" value="Acyl_transf_1"/>
    <property type="match status" value="2"/>
</dbReference>
<feature type="domain" description="Carrier" evidence="8">
    <location>
        <begin position="2605"/>
        <end position="2680"/>
    </location>
</feature>
<dbReference type="InterPro" id="IPR049551">
    <property type="entry name" value="PKS_DH_C"/>
</dbReference>
<dbReference type="SUPFAM" id="SSF55048">
    <property type="entry name" value="Probable ACP-binding domain of malonyl-CoA ACP transacylase"/>
    <property type="match status" value="2"/>
</dbReference>
<dbReference type="Pfam" id="PF00550">
    <property type="entry name" value="PP-binding"/>
    <property type="match status" value="3"/>
</dbReference>
<dbReference type="CDD" id="cd00833">
    <property type="entry name" value="PKS"/>
    <property type="match status" value="2"/>
</dbReference>
<dbReference type="Proteomes" id="UP000520767">
    <property type="component" value="Unassembled WGS sequence"/>
</dbReference>
<dbReference type="InterPro" id="IPR013968">
    <property type="entry name" value="PKS_KR"/>
</dbReference>
<dbReference type="RefSeq" id="WP_221464648.1">
    <property type="nucleotide sequence ID" value="NZ_JACHJQ010000008.1"/>
</dbReference>
<evidence type="ECO:0000256" key="7">
    <source>
        <dbReference type="PROSITE-ProRule" id="PRU01363"/>
    </source>
</evidence>
<dbReference type="GO" id="GO:0004312">
    <property type="term" value="F:fatty acid synthase activity"/>
    <property type="evidence" value="ECO:0007669"/>
    <property type="project" value="TreeGrafter"/>
</dbReference>
<comment type="caution">
    <text evidence="11">The sequence shown here is derived from an EMBL/GenBank/DDBJ whole genome shotgun (WGS) entry which is preliminary data.</text>
</comment>
<evidence type="ECO:0000259" key="8">
    <source>
        <dbReference type="PROSITE" id="PS50075"/>
    </source>
</evidence>
<dbReference type="GO" id="GO:0006633">
    <property type="term" value="P:fatty acid biosynthetic process"/>
    <property type="evidence" value="ECO:0007669"/>
    <property type="project" value="InterPro"/>
</dbReference>
<name>A0A7W7QBR5_9PSEU</name>
<dbReference type="GO" id="GO:0031177">
    <property type="term" value="F:phosphopantetheine binding"/>
    <property type="evidence" value="ECO:0007669"/>
    <property type="project" value="InterPro"/>
</dbReference>
<evidence type="ECO:0000259" key="9">
    <source>
        <dbReference type="PROSITE" id="PS52004"/>
    </source>
</evidence>
<dbReference type="Pfam" id="PF16197">
    <property type="entry name" value="KAsynt_C_assoc"/>
    <property type="match status" value="2"/>
</dbReference>
<dbReference type="InterPro" id="IPR049552">
    <property type="entry name" value="PKS_DH_N"/>
</dbReference>
<keyword evidence="4" id="KW-0677">Repeat</keyword>
<dbReference type="InterPro" id="IPR006162">
    <property type="entry name" value="Ppantetheine_attach_site"/>
</dbReference>
<dbReference type="InterPro" id="IPR049900">
    <property type="entry name" value="PKS_mFAS_DH"/>
</dbReference>
<dbReference type="SMART" id="SM00825">
    <property type="entry name" value="PKS_KS"/>
    <property type="match status" value="2"/>
</dbReference>
<dbReference type="EMBL" id="JACHJQ010000008">
    <property type="protein sequence ID" value="MBB4910659.1"/>
    <property type="molecule type" value="Genomic_DNA"/>
</dbReference>
<feature type="domain" description="PKS/mFAS DH" evidence="10">
    <location>
        <begin position="1871"/>
        <end position="2140"/>
    </location>
</feature>
<feature type="region of interest" description="C-terminal hotdog fold" evidence="7">
    <location>
        <begin position="3695"/>
        <end position="3829"/>
    </location>
</feature>
<evidence type="ECO:0000256" key="1">
    <source>
        <dbReference type="ARBA" id="ARBA00022450"/>
    </source>
</evidence>
<dbReference type="InterPro" id="IPR057326">
    <property type="entry name" value="KR_dom"/>
</dbReference>